<keyword evidence="1" id="KW-1133">Transmembrane helix</keyword>
<dbReference type="AlphaFoldDB" id="A0A523V016"/>
<name>A0A523V016_UNCAE</name>
<protein>
    <recommendedName>
        <fullName evidence="4">Zinc ribbon domain-containing protein</fullName>
    </recommendedName>
</protein>
<gene>
    <name evidence="2" type="ORF">E3J59_01135</name>
</gene>
<reference evidence="2 3" key="1">
    <citation type="submission" date="2019-03" db="EMBL/GenBank/DDBJ databases">
        <title>Metabolic potential of uncultured bacteria and archaea associated with petroleum seepage in deep-sea sediments.</title>
        <authorList>
            <person name="Dong X."/>
            <person name="Hubert C."/>
        </authorList>
    </citation>
    <scope>NUCLEOTIDE SEQUENCE [LARGE SCALE GENOMIC DNA]</scope>
    <source>
        <strain evidence="2">E29_bin78</strain>
    </source>
</reference>
<sequence>MWLIVVIIPLIIAWWVATDARKRGYSKSASLIWFLGVWLALIIFLPLYLILRPKTPRQGELTRQDELTRQGELRGETRVCPYCEKLYQGEISYCPYCGQKLDEKM</sequence>
<evidence type="ECO:0000256" key="1">
    <source>
        <dbReference type="SAM" id="Phobius"/>
    </source>
</evidence>
<comment type="caution">
    <text evidence="2">The sequence shown here is derived from an EMBL/GenBank/DDBJ whole genome shotgun (WGS) entry which is preliminary data.</text>
</comment>
<proteinExistence type="predicted"/>
<dbReference type="EMBL" id="SOJK01000052">
    <property type="protein sequence ID" value="TET48107.1"/>
    <property type="molecule type" value="Genomic_DNA"/>
</dbReference>
<keyword evidence="1" id="KW-0812">Transmembrane</keyword>
<evidence type="ECO:0008006" key="4">
    <source>
        <dbReference type="Google" id="ProtNLM"/>
    </source>
</evidence>
<evidence type="ECO:0000313" key="2">
    <source>
        <dbReference type="EMBL" id="TET48107.1"/>
    </source>
</evidence>
<organism evidence="2 3">
    <name type="scientific">Aerophobetes bacterium</name>
    <dbReference type="NCBI Taxonomy" id="2030807"/>
    <lineage>
        <taxon>Bacteria</taxon>
        <taxon>Candidatus Aerophobota</taxon>
    </lineage>
</organism>
<keyword evidence="1" id="KW-0472">Membrane</keyword>
<feature type="transmembrane region" description="Helical" evidence="1">
    <location>
        <begin position="30"/>
        <end position="51"/>
    </location>
</feature>
<accession>A0A523V016</accession>
<dbReference type="Proteomes" id="UP000320679">
    <property type="component" value="Unassembled WGS sequence"/>
</dbReference>
<evidence type="ECO:0000313" key="3">
    <source>
        <dbReference type="Proteomes" id="UP000320679"/>
    </source>
</evidence>